<accession>A0A1I6BGR5</accession>
<feature type="transmembrane region" description="Helical" evidence="1">
    <location>
        <begin position="128"/>
        <end position="148"/>
    </location>
</feature>
<dbReference type="RefSeq" id="WP_218150014.1">
    <property type="nucleotide sequence ID" value="NZ_FOYD01000004.1"/>
</dbReference>
<feature type="transmembrane region" description="Helical" evidence="1">
    <location>
        <begin position="91"/>
        <end position="108"/>
    </location>
</feature>
<reference evidence="2 3" key="1">
    <citation type="submission" date="2016-10" db="EMBL/GenBank/DDBJ databases">
        <authorList>
            <person name="de Groot N.N."/>
        </authorList>
    </citation>
    <scope>NUCLEOTIDE SEQUENCE [LARGE SCALE GENOMIC DNA]</scope>
    <source>
        <strain evidence="2 3">JCM 18415</strain>
    </source>
</reference>
<evidence type="ECO:0000256" key="1">
    <source>
        <dbReference type="SAM" id="Phobius"/>
    </source>
</evidence>
<dbReference type="PANTHER" id="PTHR36974">
    <property type="entry name" value="MEMBRANE PROTEIN-RELATED"/>
    <property type="match status" value="1"/>
</dbReference>
<name>A0A1I6BGR5_9GAMM</name>
<dbReference type="EMBL" id="FOYD01000004">
    <property type="protein sequence ID" value="SFQ80132.1"/>
    <property type="molecule type" value="Genomic_DNA"/>
</dbReference>
<dbReference type="Proteomes" id="UP000242815">
    <property type="component" value="Unassembled WGS sequence"/>
</dbReference>
<proteinExistence type="predicted"/>
<dbReference type="PANTHER" id="PTHR36974:SF1">
    <property type="entry name" value="DOXX FAMILY MEMBRANE PROTEIN"/>
    <property type="match status" value="1"/>
</dbReference>
<dbReference type="STRING" id="1002526.SAMN05216578_10431"/>
<organism evidence="2 3">
    <name type="scientific">Halopseudomonas formosensis</name>
    <dbReference type="NCBI Taxonomy" id="1002526"/>
    <lineage>
        <taxon>Bacteria</taxon>
        <taxon>Pseudomonadati</taxon>
        <taxon>Pseudomonadota</taxon>
        <taxon>Gammaproteobacteria</taxon>
        <taxon>Pseudomonadales</taxon>
        <taxon>Pseudomonadaceae</taxon>
        <taxon>Halopseudomonas</taxon>
    </lineage>
</organism>
<dbReference type="AlphaFoldDB" id="A0A1I6BGR5"/>
<gene>
    <name evidence="2" type="ORF">SAMN05216578_10431</name>
</gene>
<evidence type="ECO:0000313" key="3">
    <source>
        <dbReference type="Proteomes" id="UP000242815"/>
    </source>
</evidence>
<sequence length="166" mass="18183">MIFFLALLVLTVLAWLAGWLGVVSLRQGRACMRLALALALMFFGADHLLVPERYLPMIESWLPHAELVVGLTGLCEIAGGLGLLIPRLRRAAGAALGVYFIAVFPANVHNALQGLNVQGLPASDWYYWVRLGFQPLAVWWALFCSGLIDWPRHHRPATATGTAAHS</sequence>
<feature type="transmembrane region" description="Helical" evidence="1">
    <location>
        <begin position="61"/>
        <end position="84"/>
    </location>
</feature>
<protein>
    <submittedName>
        <fullName evidence="2">Uncharacterized membrane protein</fullName>
    </submittedName>
</protein>
<keyword evidence="1" id="KW-1133">Transmembrane helix</keyword>
<keyword evidence="1" id="KW-0812">Transmembrane</keyword>
<evidence type="ECO:0000313" key="2">
    <source>
        <dbReference type="EMBL" id="SFQ80132.1"/>
    </source>
</evidence>
<keyword evidence="1" id="KW-0472">Membrane</keyword>